<evidence type="ECO:0000256" key="6">
    <source>
        <dbReference type="ARBA" id="ARBA00022729"/>
    </source>
</evidence>
<dbReference type="GO" id="GO:0004130">
    <property type="term" value="F:cytochrome-c peroxidase activity"/>
    <property type="evidence" value="ECO:0007669"/>
    <property type="project" value="TreeGrafter"/>
</dbReference>
<accession>A0A1F6GTX1</accession>
<evidence type="ECO:0000256" key="4">
    <source>
        <dbReference type="ARBA" id="ARBA00022617"/>
    </source>
</evidence>
<evidence type="ECO:0000256" key="12">
    <source>
        <dbReference type="PIRSR" id="PIRSR000294-2"/>
    </source>
</evidence>
<keyword evidence="6" id="KW-0732">Signal</keyword>
<dbReference type="InterPro" id="IPR051395">
    <property type="entry name" value="Cytochrome_c_Peroxidase/MauG"/>
</dbReference>
<feature type="binding site" description="covalent" evidence="11">
    <location>
        <position position="76"/>
    </location>
    <ligand>
        <name>heme c</name>
        <dbReference type="ChEBI" id="CHEBI:61717"/>
        <label>1</label>
    </ligand>
</feature>
<feature type="binding site" description="axial binding residue" evidence="12">
    <location>
        <position position="299"/>
    </location>
    <ligand>
        <name>heme c</name>
        <dbReference type="ChEBI" id="CHEBI:61717"/>
        <label>2</label>
    </ligand>
    <ligandPart>
        <name>Fe</name>
        <dbReference type="ChEBI" id="CHEBI:18248"/>
    </ligandPart>
</feature>
<keyword evidence="2" id="KW-0813">Transport</keyword>
<dbReference type="AlphaFoldDB" id="A0A1F6GTX1"/>
<evidence type="ECO:0000256" key="9">
    <source>
        <dbReference type="ARBA" id="ARBA00023002"/>
    </source>
</evidence>
<proteinExistence type="predicted"/>
<dbReference type="PIRSF" id="PIRSF000294">
    <property type="entry name" value="Cytochrome-c_peroxidase"/>
    <property type="match status" value="1"/>
</dbReference>
<sequence length="352" mass="36944">MVGLSGCEKKQENQAAAPAAATKPADPLVAQAAAVFAPLPDSPPALEGNPATEAKVSLGKMLFLDPRLSKSQLISCNSCHNLGLAGADLQATSTGHKWQQGPRNAPTAMNAVFHVAQFWDGRAKDLEAQAKGPVQAGVEMGNTPAQVEATLKSIPGYVAAFGKAFEGQPDPVSFDNMAKAIAVFEATLITPSRFDQFLKGDAAALNTEEKAGLTLFMDKGCSSCHNGIGVGGGAYFKFGVVNAPAPEIRPLADKGRMNVTKDPADEYVFRVPTLRNIELTGPYFHSGKVTELGKAVEVMANVQLGLTLTEPEKSSILAFLKSLTGEQPKVEYPVLPGSTSTTPLPNLDLAAK</sequence>
<evidence type="ECO:0000256" key="2">
    <source>
        <dbReference type="ARBA" id="ARBA00022448"/>
    </source>
</evidence>
<feature type="domain" description="Cytochrome c" evidence="14">
    <location>
        <begin position="207"/>
        <end position="324"/>
    </location>
</feature>
<name>A0A1F6GTX1_9PROT</name>
<gene>
    <name evidence="15" type="ORF">A2557_04510</name>
</gene>
<evidence type="ECO:0000313" key="15">
    <source>
        <dbReference type="EMBL" id="OGH01499.1"/>
    </source>
</evidence>
<organism evidence="15 16">
    <name type="scientific">Candidatus Lambdaproteobacteria bacterium RIFOXYD2_FULL_56_26</name>
    <dbReference type="NCBI Taxonomy" id="1817773"/>
    <lineage>
        <taxon>Bacteria</taxon>
        <taxon>Pseudomonadati</taxon>
        <taxon>Pseudomonadota</taxon>
        <taxon>Candidatus Lambdaproteobacteria</taxon>
    </lineage>
</organism>
<feature type="binding site" description="covalent" evidence="11">
    <location>
        <position position="221"/>
    </location>
    <ligand>
        <name>heme c</name>
        <dbReference type="ChEBI" id="CHEBI:61717"/>
        <label>2</label>
    </ligand>
</feature>
<keyword evidence="9" id="KW-0560">Oxidoreductase</keyword>
<evidence type="ECO:0000256" key="13">
    <source>
        <dbReference type="SAM" id="MobiDB-lite"/>
    </source>
</evidence>
<comment type="caution">
    <text evidence="15">The sequence shown here is derived from an EMBL/GenBank/DDBJ whole genome shotgun (WGS) entry which is preliminary data.</text>
</comment>
<feature type="compositionally biased region" description="Low complexity" evidence="13">
    <location>
        <begin position="15"/>
        <end position="24"/>
    </location>
</feature>
<evidence type="ECO:0000256" key="8">
    <source>
        <dbReference type="ARBA" id="ARBA00022982"/>
    </source>
</evidence>
<feature type="binding site" description="axial binding residue" evidence="12">
    <location>
        <position position="96"/>
    </location>
    <ligand>
        <name>heme c</name>
        <dbReference type="ChEBI" id="CHEBI:61717"/>
        <label>1</label>
    </ligand>
    <ligandPart>
        <name>Fe</name>
        <dbReference type="ChEBI" id="CHEBI:18248"/>
    </ligandPart>
</feature>
<feature type="domain" description="Cytochrome c" evidence="14">
    <location>
        <begin position="54"/>
        <end position="162"/>
    </location>
</feature>
<keyword evidence="7" id="KW-0574">Periplasm</keyword>
<dbReference type="InterPro" id="IPR009056">
    <property type="entry name" value="Cyt_c-like_dom"/>
</dbReference>
<dbReference type="Gene3D" id="1.10.760.10">
    <property type="entry name" value="Cytochrome c-like domain"/>
    <property type="match status" value="2"/>
</dbReference>
<keyword evidence="8" id="KW-0249">Electron transport</keyword>
<protein>
    <submittedName>
        <fullName evidence="15">Cytochrome C peroxidase</fullName>
    </submittedName>
</protein>
<dbReference type="SUPFAM" id="SSF46626">
    <property type="entry name" value="Cytochrome c"/>
    <property type="match status" value="2"/>
</dbReference>
<feature type="binding site" description="axial binding residue" evidence="12">
    <location>
        <position position="225"/>
    </location>
    <ligand>
        <name>heme c</name>
        <dbReference type="ChEBI" id="CHEBI:61717"/>
        <label>2</label>
    </ligand>
    <ligandPart>
        <name>Fe</name>
        <dbReference type="ChEBI" id="CHEBI:18248"/>
    </ligandPart>
</feature>
<dbReference type="PROSITE" id="PS51007">
    <property type="entry name" value="CYTC"/>
    <property type="match status" value="2"/>
</dbReference>
<keyword evidence="3 15" id="KW-0575">Peroxidase</keyword>
<dbReference type="GO" id="GO:0020037">
    <property type="term" value="F:heme binding"/>
    <property type="evidence" value="ECO:0007669"/>
    <property type="project" value="InterPro"/>
</dbReference>
<evidence type="ECO:0000259" key="14">
    <source>
        <dbReference type="PROSITE" id="PS51007"/>
    </source>
</evidence>
<evidence type="ECO:0000256" key="7">
    <source>
        <dbReference type="ARBA" id="ARBA00022764"/>
    </source>
</evidence>
<dbReference type="InterPro" id="IPR004852">
    <property type="entry name" value="Di-haem_cyt_c_peroxidsae"/>
</dbReference>
<evidence type="ECO:0000256" key="5">
    <source>
        <dbReference type="ARBA" id="ARBA00022723"/>
    </source>
</evidence>
<dbReference type="GO" id="GO:0046872">
    <property type="term" value="F:metal ion binding"/>
    <property type="evidence" value="ECO:0007669"/>
    <property type="project" value="UniProtKB-KW"/>
</dbReference>
<dbReference type="Proteomes" id="UP000177583">
    <property type="component" value="Unassembled WGS sequence"/>
</dbReference>
<evidence type="ECO:0000256" key="11">
    <source>
        <dbReference type="PIRSR" id="PIRSR000294-1"/>
    </source>
</evidence>
<feature type="binding site" description="axial binding residue" evidence="12">
    <location>
        <position position="80"/>
    </location>
    <ligand>
        <name>heme c</name>
        <dbReference type="ChEBI" id="CHEBI:61717"/>
        <label>1</label>
    </ligand>
    <ligandPart>
        <name>Fe</name>
        <dbReference type="ChEBI" id="CHEBI:18248"/>
    </ligandPart>
</feature>
<comment type="cofactor">
    <cofactor evidence="11">
        <name>heme</name>
        <dbReference type="ChEBI" id="CHEBI:30413"/>
    </cofactor>
    <text evidence="11">Binds 2 heme groups.</text>
</comment>
<dbReference type="InterPro" id="IPR036909">
    <property type="entry name" value="Cyt_c-like_dom_sf"/>
</dbReference>
<evidence type="ECO:0000256" key="10">
    <source>
        <dbReference type="ARBA" id="ARBA00023004"/>
    </source>
</evidence>
<dbReference type="Pfam" id="PF03150">
    <property type="entry name" value="CCP_MauG"/>
    <property type="match status" value="1"/>
</dbReference>
<dbReference type="InterPro" id="IPR026259">
    <property type="entry name" value="MauG/Cytc_peroxidase"/>
</dbReference>
<evidence type="ECO:0000256" key="1">
    <source>
        <dbReference type="ARBA" id="ARBA00004418"/>
    </source>
</evidence>
<dbReference type="FunFam" id="1.10.760.10:FF:000004">
    <property type="entry name" value="Cytochrome c peroxidase"/>
    <property type="match status" value="1"/>
</dbReference>
<reference evidence="15 16" key="1">
    <citation type="journal article" date="2016" name="Nat. Commun.">
        <title>Thousands of microbial genomes shed light on interconnected biogeochemical processes in an aquifer system.</title>
        <authorList>
            <person name="Anantharaman K."/>
            <person name="Brown C.T."/>
            <person name="Hug L.A."/>
            <person name="Sharon I."/>
            <person name="Castelle C.J."/>
            <person name="Probst A.J."/>
            <person name="Thomas B.C."/>
            <person name="Singh A."/>
            <person name="Wilkins M.J."/>
            <person name="Karaoz U."/>
            <person name="Brodie E.L."/>
            <person name="Williams K.H."/>
            <person name="Hubbard S.S."/>
            <person name="Banfield J.F."/>
        </authorList>
    </citation>
    <scope>NUCLEOTIDE SEQUENCE [LARGE SCALE GENOMIC DNA]</scope>
</reference>
<dbReference type="GO" id="GO:0009055">
    <property type="term" value="F:electron transfer activity"/>
    <property type="evidence" value="ECO:0007669"/>
    <property type="project" value="InterPro"/>
</dbReference>
<keyword evidence="4 11" id="KW-0349">Heme</keyword>
<dbReference type="GO" id="GO:0042597">
    <property type="term" value="C:periplasmic space"/>
    <property type="evidence" value="ECO:0007669"/>
    <property type="project" value="UniProtKB-SubCell"/>
</dbReference>
<evidence type="ECO:0000256" key="3">
    <source>
        <dbReference type="ARBA" id="ARBA00022559"/>
    </source>
</evidence>
<dbReference type="PANTHER" id="PTHR30600">
    <property type="entry name" value="CYTOCHROME C PEROXIDASE-RELATED"/>
    <property type="match status" value="1"/>
</dbReference>
<keyword evidence="10 12" id="KW-0408">Iron</keyword>
<comment type="PTM">
    <text evidence="11">Binds 2 heme groups per subunit.</text>
</comment>
<feature type="binding site" description="covalent" evidence="11">
    <location>
        <position position="79"/>
    </location>
    <ligand>
        <name>heme c</name>
        <dbReference type="ChEBI" id="CHEBI:61717"/>
        <label>1</label>
    </ligand>
</feature>
<evidence type="ECO:0000313" key="16">
    <source>
        <dbReference type="Proteomes" id="UP000177583"/>
    </source>
</evidence>
<comment type="subcellular location">
    <subcellularLocation>
        <location evidence="1">Periplasm</location>
    </subcellularLocation>
</comment>
<feature type="region of interest" description="Disordered" evidence="13">
    <location>
        <begin position="1"/>
        <end position="24"/>
    </location>
</feature>
<dbReference type="EMBL" id="MFNF01000034">
    <property type="protein sequence ID" value="OGH01499.1"/>
    <property type="molecule type" value="Genomic_DNA"/>
</dbReference>
<dbReference type="PANTHER" id="PTHR30600:SF7">
    <property type="entry name" value="CYTOCHROME C PEROXIDASE-RELATED"/>
    <property type="match status" value="1"/>
</dbReference>
<feature type="binding site" description="covalent" evidence="11">
    <location>
        <position position="224"/>
    </location>
    <ligand>
        <name>heme c</name>
        <dbReference type="ChEBI" id="CHEBI:61717"/>
        <label>2</label>
    </ligand>
</feature>
<keyword evidence="5 12" id="KW-0479">Metal-binding</keyword>